<sequence>MAPPPSGWASLPTEIRFIIWQYCISTELLLISRKIYFEVYDLVWRNTTFLLKPHTHGKACQGPAPDVREGAAACGCICPGGGDMITEKKMLGIVTSVRKPISDSFFDLDYTPDPTTDSTTMTTLLPFDRLTQLDVGECHAMLQPFITDSWADVFPHLQTLVAHTNFGVIFVEDDPLGGGRRSAVRARLTQRVRDEKGRLVVPLQAIRLMRMHAVEQTCALGPLIEGVRNRVWLADTGFLVTCSWNEFKMVPAFWIAENLRPRPCTEFLTLTRWRTSLGRELVMDLWEWQLERVEIHASSGDPVGRVLETSLSWSRLEMRERYGGNDPEEGSFDDEEYAD</sequence>
<dbReference type="Proteomes" id="UP000044602">
    <property type="component" value="Unassembled WGS sequence"/>
</dbReference>
<accession>A0A0G4KXX8</accession>
<dbReference type="Proteomes" id="UP000045706">
    <property type="component" value="Unassembled WGS sequence"/>
</dbReference>
<evidence type="ECO:0000313" key="1">
    <source>
        <dbReference type="EMBL" id="CRK14622.1"/>
    </source>
</evidence>
<protein>
    <submittedName>
        <fullName evidence="1">Uncharacterized protein</fullName>
    </submittedName>
</protein>
<name>A0A0G4KXX8_VERLO</name>
<organism evidence="1 4">
    <name type="scientific">Verticillium longisporum</name>
    <name type="common">Verticillium dahliae var. longisporum</name>
    <dbReference type="NCBI Taxonomy" id="100787"/>
    <lineage>
        <taxon>Eukaryota</taxon>
        <taxon>Fungi</taxon>
        <taxon>Dikarya</taxon>
        <taxon>Ascomycota</taxon>
        <taxon>Pezizomycotina</taxon>
        <taxon>Sordariomycetes</taxon>
        <taxon>Hypocreomycetidae</taxon>
        <taxon>Glomerellales</taxon>
        <taxon>Plectosphaerellaceae</taxon>
        <taxon>Verticillium</taxon>
    </lineage>
</organism>
<proteinExistence type="predicted"/>
<reference evidence="3 4" key="1">
    <citation type="submission" date="2015-05" db="EMBL/GenBank/DDBJ databases">
        <authorList>
            <person name="Fogelqvist Johan"/>
        </authorList>
    </citation>
    <scope>NUCLEOTIDE SEQUENCE [LARGE SCALE GENOMIC DNA]</scope>
    <source>
        <strain evidence="2">VL1</strain>
        <strain evidence="1">VL2</strain>
    </source>
</reference>
<evidence type="ECO:0000313" key="4">
    <source>
        <dbReference type="Proteomes" id="UP000045706"/>
    </source>
</evidence>
<dbReference type="EMBL" id="CVQI01005224">
    <property type="protein sequence ID" value="CRK14622.1"/>
    <property type="molecule type" value="Genomic_DNA"/>
</dbReference>
<dbReference type="EMBL" id="CVQH01021321">
    <property type="protein sequence ID" value="CRK30057.1"/>
    <property type="molecule type" value="Genomic_DNA"/>
</dbReference>
<evidence type="ECO:0000313" key="3">
    <source>
        <dbReference type="Proteomes" id="UP000044602"/>
    </source>
</evidence>
<gene>
    <name evidence="2" type="ORF">BN1708_018410</name>
    <name evidence="1" type="ORF">BN1723_010404</name>
</gene>
<dbReference type="AlphaFoldDB" id="A0A0G4KXX8"/>
<keyword evidence="3" id="KW-1185">Reference proteome</keyword>
<evidence type="ECO:0000313" key="2">
    <source>
        <dbReference type="EMBL" id="CRK30057.1"/>
    </source>
</evidence>